<evidence type="ECO:0000256" key="6">
    <source>
        <dbReference type="ARBA" id="ARBA00023136"/>
    </source>
</evidence>
<dbReference type="GO" id="GO:0016020">
    <property type="term" value="C:membrane"/>
    <property type="evidence" value="ECO:0007669"/>
    <property type="project" value="UniProtKB-SubCell"/>
</dbReference>
<name>A0A9P4TLR2_CURKU</name>
<feature type="transmembrane region" description="Helical" evidence="10">
    <location>
        <begin position="144"/>
        <end position="164"/>
    </location>
</feature>
<reference evidence="12" key="1">
    <citation type="submission" date="2019-04" db="EMBL/GenBank/DDBJ databases">
        <title>Sequencing of skin fungus with MAO and IRED activity.</title>
        <authorList>
            <person name="Marsaioli A.J."/>
            <person name="Bonatto J.M.C."/>
            <person name="Reis Junior O."/>
        </authorList>
    </citation>
    <scope>NUCLEOTIDE SEQUENCE</scope>
    <source>
        <strain evidence="12">30M1</strain>
    </source>
</reference>
<dbReference type="Proteomes" id="UP000801428">
    <property type="component" value="Unassembled WGS sequence"/>
</dbReference>
<evidence type="ECO:0000259" key="11">
    <source>
        <dbReference type="PROSITE" id="PS50850"/>
    </source>
</evidence>
<proteinExistence type="inferred from homology"/>
<feature type="domain" description="Major facilitator superfamily (MFS) profile" evidence="11">
    <location>
        <begin position="103"/>
        <end position="563"/>
    </location>
</feature>
<dbReference type="InterPro" id="IPR003663">
    <property type="entry name" value="Sugar/inositol_transpt"/>
</dbReference>
<keyword evidence="4 10" id="KW-0812">Transmembrane</keyword>
<gene>
    <name evidence="12" type="ORF">E8E13_009468</name>
</gene>
<feature type="transmembrane region" description="Helical" evidence="10">
    <location>
        <begin position="258"/>
        <end position="280"/>
    </location>
</feature>
<dbReference type="PRINTS" id="PR00171">
    <property type="entry name" value="SUGRTRNSPORT"/>
</dbReference>
<keyword evidence="13" id="KW-1185">Reference proteome</keyword>
<evidence type="ECO:0000313" key="12">
    <source>
        <dbReference type="EMBL" id="KAF3007700.1"/>
    </source>
</evidence>
<comment type="similarity">
    <text evidence="2 8">Belongs to the major facilitator superfamily. Sugar transporter (TC 2.A.1.1) family.</text>
</comment>
<comment type="caution">
    <text evidence="12">The sequence shown here is derived from an EMBL/GenBank/DDBJ whole genome shotgun (WGS) entry which is preliminary data.</text>
</comment>
<evidence type="ECO:0000256" key="5">
    <source>
        <dbReference type="ARBA" id="ARBA00022989"/>
    </source>
</evidence>
<dbReference type="InterPro" id="IPR005828">
    <property type="entry name" value="MFS_sugar_transport-like"/>
</dbReference>
<dbReference type="PROSITE" id="PS00217">
    <property type="entry name" value="SUGAR_TRANSPORT_2"/>
    <property type="match status" value="1"/>
</dbReference>
<feature type="transmembrane region" description="Helical" evidence="10">
    <location>
        <begin position="401"/>
        <end position="422"/>
    </location>
</feature>
<dbReference type="InterPro" id="IPR020846">
    <property type="entry name" value="MFS_dom"/>
</dbReference>
<evidence type="ECO:0000256" key="1">
    <source>
        <dbReference type="ARBA" id="ARBA00004141"/>
    </source>
</evidence>
<dbReference type="Pfam" id="PF00083">
    <property type="entry name" value="Sugar_tr"/>
    <property type="match status" value="1"/>
</dbReference>
<dbReference type="Gene3D" id="1.20.1250.20">
    <property type="entry name" value="MFS general substrate transporter like domains"/>
    <property type="match status" value="1"/>
</dbReference>
<evidence type="ECO:0000256" key="10">
    <source>
        <dbReference type="SAM" id="Phobius"/>
    </source>
</evidence>
<evidence type="ECO:0000313" key="13">
    <source>
        <dbReference type="Proteomes" id="UP000801428"/>
    </source>
</evidence>
<feature type="transmembrane region" description="Helical" evidence="10">
    <location>
        <begin position="474"/>
        <end position="495"/>
    </location>
</feature>
<dbReference type="AlphaFoldDB" id="A0A9P4TLR2"/>
<comment type="catalytic activity">
    <reaction evidence="7">
        <text>myo-inositol(out) + H(+)(out) = myo-inositol(in) + H(+)(in)</text>
        <dbReference type="Rhea" id="RHEA:60364"/>
        <dbReference type="ChEBI" id="CHEBI:15378"/>
        <dbReference type="ChEBI" id="CHEBI:17268"/>
    </reaction>
</comment>
<feature type="region of interest" description="Disordered" evidence="9">
    <location>
        <begin position="1"/>
        <end position="48"/>
    </location>
</feature>
<evidence type="ECO:0000256" key="8">
    <source>
        <dbReference type="RuleBase" id="RU003346"/>
    </source>
</evidence>
<dbReference type="SUPFAM" id="SSF103473">
    <property type="entry name" value="MFS general substrate transporter"/>
    <property type="match status" value="1"/>
</dbReference>
<comment type="subcellular location">
    <subcellularLocation>
        <location evidence="1">Membrane</location>
        <topology evidence="1">Multi-pass membrane protein</topology>
    </subcellularLocation>
</comment>
<dbReference type="GO" id="GO:0005366">
    <property type="term" value="F:myo-inositol:proton symporter activity"/>
    <property type="evidence" value="ECO:0007669"/>
    <property type="project" value="TreeGrafter"/>
</dbReference>
<protein>
    <recommendedName>
        <fullName evidence="11">Major facilitator superfamily (MFS) profile domain-containing protein</fullName>
    </recommendedName>
</protein>
<dbReference type="EMBL" id="SWKU01000004">
    <property type="protein sequence ID" value="KAF3007700.1"/>
    <property type="molecule type" value="Genomic_DNA"/>
</dbReference>
<evidence type="ECO:0000256" key="9">
    <source>
        <dbReference type="SAM" id="MobiDB-lite"/>
    </source>
</evidence>
<dbReference type="PROSITE" id="PS00216">
    <property type="entry name" value="SUGAR_TRANSPORT_1"/>
    <property type="match status" value="2"/>
</dbReference>
<feature type="transmembrane region" description="Helical" evidence="10">
    <location>
        <begin position="98"/>
        <end position="116"/>
    </location>
</feature>
<dbReference type="InterPro" id="IPR036259">
    <property type="entry name" value="MFS_trans_sf"/>
</dbReference>
<evidence type="ECO:0000256" key="7">
    <source>
        <dbReference type="ARBA" id="ARBA00049119"/>
    </source>
</evidence>
<accession>A0A9P4TLR2</accession>
<feature type="transmembrane region" description="Helical" evidence="10">
    <location>
        <begin position="230"/>
        <end position="252"/>
    </location>
</feature>
<evidence type="ECO:0000256" key="2">
    <source>
        <dbReference type="ARBA" id="ARBA00010992"/>
    </source>
</evidence>
<feature type="transmembrane region" description="Helical" evidence="10">
    <location>
        <begin position="434"/>
        <end position="454"/>
    </location>
</feature>
<feature type="transmembrane region" description="Helical" evidence="10">
    <location>
        <begin position="541"/>
        <end position="559"/>
    </location>
</feature>
<keyword evidence="6 10" id="KW-0472">Membrane</keyword>
<feature type="transmembrane region" description="Helical" evidence="10">
    <location>
        <begin position="171"/>
        <end position="190"/>
    </location>
</feature>
<dbReference type="FunFam" id="1.20.1250.20:FF:000073">
    <property type="entry name" value="MFS myo-inositol transporter, putative"/>
    <property type="match status" value="1"/>
</dbReference>
<feature type="transmembrane region" description="Helical" evidence="10">
    <location>
        <begin position="365"/>
        <end position="389"/>
    </location>
</feature>
<feature type="transmembrane region" description="Helical" evidence="10">
    <location>
        <begin position="507"/>
        <end position="529"/>
    </location>
</feature>
<keyword evidence="3 8" id="KW-0813">Transport</keyword>
<dbReference type="PROSITE" id="PS50850">
    <property type="entry name" value="MFS"/>
    <property type="match status" value="1"/>
</dbReference>
<dbReference type="NCBIfam" id="TIGR00879">
    <property type="entry name" value="SP"/>
    <property type="match status" value="1"/>
</dbReference>
<dbReference type="OrthoDB" id="6339427at2759"/>
<dbReference type="InterPro" id="IPR050814">
    <property type="entry name" value="Myo-inositol_Transporter"/>
</dbReference>
<evidence type="ECO:0000256" key="3">
    <source>
        <dbReference type="ARBA" id="ARBA00022448"/>
    </source>
</evidence>
<organism evidence="12 13">
    <name type="scientific">Curvularia kusanoi</name>
    <name type="common">Cochliobolus kusanoi</name>
    <dbReference type="NCBI Taxonomy" id="90978"/>
    <lineage>
        <taxon>Eukaryota</taxon>
        <taxon>Fungi</taxon>
        <taxon>Dikarya</taxon>
        <taxon>Ascomycota</taxon>
        <taxon>Pezizomycotina</taxon>
        <taxon>Dothideomycetes</taxon>
        <taxon>Pleosporomycetidae</taxon>
        <taxon>Pleosporales</taxon>
        <taxon>Pleosporineae</taxon>
        <taxon>Pleosporaceae</taxon>
        <taxon>Curvularia</taxon>
    </lineage>
</organism>
<evidence type="ECO:0000256" key="4">
    <source>
        <dbReference type="ARBA" id="ARBA00022692"/>
    </source>
</evidence>
<dbReference type="PANTHER" id="PTHR48020">
    <property type="entry name" value="PROTON MYO-INOSITOL COTRANSPORTER"/>
    <property type="match status" value="1"/>
</dbReference>
<keyword evidence="5 10" id="KW-1133">Transmembrane helix</keyword>
<dbReference type="PANTHER" id="PTHR48020:SF12">
    <property type="entry name" value="PROTON MYO-INOSITOL COTRANSPORTER"/>
    <property type="match status" value="1"/>
</dbReference>
<sequence length="600" mass="64735">MTVNDEDEASVPLISAPSSPGPTDELADRLSADADAAPNATGRAKHTSRFREEMNDTYSDTHWEREGLYRVADEVDEERHDEITEGDVDESKLVRPGVFIWCLTLCAGVSGLLFGYDTGVVSSTLISINNDLSSRLLTTLDKSLITSSTSFFALIASPLTGVLADGLGRKPLILIADALFIIGALLQAYTSTVWGMILGRSIVGAAVGSASFVVPLYISELSPSPFRGRLVTVSSLFITGGQVVAYIVGWAFSETAGGWRWMVGLGAFPAMLQFGMLAFMPETPRFLIQKGAVAEARKVLTRVYGSGEEMQRLVSAVLRRVEVEVMEEEVTRPQPVKDGTSWTARYALISETFTQLLAVDSHRRALVIACTLQAAQQMCGFNSLMYFSATIFQLVGFSSPTLTSLAIALTNFAFTLVAFWTIDRIGRRRILLRSIPVMVLGLALCAVAFMFVSLPEDSHARLPASSDGKMWPALILLSMIIYVAAYAIGLGCVPWQQSELFPLSVRATGSALATSTNWASNTLVGLTFLPMMRVLSPSGTFALYATVCIGAWVAVRQIYPETAGLSLEDVGKLLAENYGVEESVQRFQKRAGTNGAGSGG</sequence>
<dbReference type="GO" id="GO:1904679">
    <property type="term" value="P:myo-inositol import across plasma membrane"/>
    <property type="evidence" value="ECO:0007669"/>
    <property type="project" value="TreeGrafter"/>
</dbReference>
<feature type="transmembrane region" description="Helical" evidence="10">
    <location>
        <begin position="196"/>
        <end position="218"/>
    </location>
</feature>
<dbReference type="InterPro" id="IPR005829">
    <property type="entry name" value="Sugar_transporter_CS"/>
</dbReference>